<feature type="compositionally biased region" description="Basic and acidic residues" evidence="1">
    <location>
        <begin position="363"/>
        <end position="376"/>
    </location>
</feature>
<keyword evidence="5" id="KW-1185">Reference proteome</keyword>
<keyword evidence="2" id="KW-1133">Transmembrane helix</keyword>
<feature type="region of interest" description="Disordered" evidence="1">
    <location>
        <begin position="337"/>
        <end position="376"/>
    </location>
</feature>
<feature type="region of interest" description="Disordered" evidence="1">
    <location>
        <begin position="236"/>
        <end position="274"/>
    </location>
</feature>
<feature type="compositionally biased region" description="Polar residues" evidence="1">
    <location>
        <begin position="403"/>
        <end position="426"/>
    </location>
</feature>
<evidence type="ECO:0000256" key="3">
    <source>
        <dbReference type="SAM" id="SignalP"/>
    </source>
</evidence>
<protein>
    <recommendedName>
        <fullName evidence="6">Alphaherpesvirus glycoprotein E domain-containing protein</fullName>
    </recommendedName>
</protein>
<keyword evidence="2" id="KW-0812">Transmembrane</keyword>
<proteinExistence type="predicted"/>
<feature type="region of interest" description="Disordered" evidence="1">
    <location>
        <begin position="398"/>
        <end position="502"/>
    </location>
</feature>
<dbReference type="AlphaFoldDB" id="A0A5C3Q1N6"/>
<evidence type="ECO:0008006" key="6">
    <source>
        <dbReference type="Google" id="ProtNLM"/>
    </source>
</evidence>
<keyword evidence="3" id="KW-0732">Signal</keyword>
<name>A0A5C3Q1N6_9AGAR</name>
<dbReference type="OrthoDB" id="2527908at2759"/>
<evidence type="ECO:0000256" key="1">
    <source>
        <dbReference type="SAM" id="MobiDB-lite"/>
    </source>
</evidence>
<sequence length="545" mass="57957">MRPTSVSRRSPALLVFAVLSSSILTHAQEDPPIQQFRWTFDNAALGSSLPTCQPLKINITPFDATVPSPGLPPYYMLAFAVGGTPRLYPLGTALDWVVDYPAGTRMMLNVVDSRQTTGGIPSQLYTTAASDDISCVQPEEEQPDFTISTNVTENLETCAPWGATVDGGVPPYIFSIAALDSFTVTNVSTTSNQDNTLTYINRALPGGHLLVTASDVTGRFASGSVFVETAGGSDPTCPGLVTSTGFTEIPDQTDESQDEDAAEEPASSGSGSKNTTAVAIGVSIGVAALLLILLGLFLLRRRRRSQAAGTYMDTKPRSYSYHSRDNSHEMAYRSNQYGQGAAADTSSAYPSTGQSSTVMDISPIRRENPSPFADRRLEGSSLAGATFAKSRTLLPLRTVVPAQRSQPSSTVTHSSESYDNVTSPSTFRDLHNPTALSHSNTTTSSSRSRSMRKGQPPPSAVSGGISASDLQRALSVPSTRSGSDTATVHSNATTTRNPFDYNLSRTESGELYVQHRDGGVIDVVTELPPPYVPPPTPARGEEGTR</sequence>
<feature type="compositionally biased region" description="Pro residues" evidence="1">
    <location>
        <begin position="527"/>
        <end position="537"/>
    </location>
</feature>
<feature type="chain" id="PRO_5022742569" description="Alphaherpesvirus glycoprotein E domain-containing protein" evidence="3">
    <location>
        <begin position="28"/>
        <end position="545"/>
    </location>
</feature>
<accession>A0A5C3Q1N6</accession>
<dbReference type="EMBL" id="ML178876">
    <property type="protein sequence ID" value="TFK95731.1"/>
    <property type="molecule type" value="Genomic_DNA"/>
</dbReference>
<feature type="region of interest" description="Disordered" evidence="1">
    <location>
        <begin position="525"/>
        <end position="545"/>
    </location>
</feature>
<feature type="transmembrane region" description="Helical" evidence="2">
    <location>
        <begin position="277"/>
        <end position="299"/>
    </location>
</feature>
<keyword evidence="2" id="KW-0472">Membrane</keyword>
<feature type="compositionally biased region" description="Low complexity" evidence="1">
    <location>
        <begin position="437"/>
        <end position="448"/>
    </location>
</feature>
<dbReference type="Proteomes" id="UP000305067">
    <property type="component" value="Unassembled WGS sequence"/>
</dbReference>
<feature type="compositionally biased region" description="Polar residues" evidence="1">
    <location>
        <begin position="476"/>
        <end position="497"/>
    </location>
</feature>
<feature type="compositionally biased region" description="Polar residues" evidence="1">
    <location>
        <begin position="337"/>
        <end position="359"/>
    </location>
</feature>
<feature type="signal peptide" evidence="3">
    <location>
        <begin position="1"/>
        <end position="27"/>
    </location>
</feature>
<feature type="compositionally biased region" description="Acidic residues" evidence="1">
    <location>
        <begin position="251"/>
        <end position="263"/>
    </location>
</feature>
<feature type="compositionally biased region" description="Low complexity" evidence="1">
    <location>
        <begin position="264"/>
        <end position="274"/>
    </location>
</feature>
<gene>
    <name evidence="4" type="ORF">BDV98DRAFT_537437</name>
</gene>
<evidence type="ECO:0000313" key="4">
    <source>
        <dbReference type="EMBL" id="TFK95731.1"/>
    </source>
</evidence>
<organism evidence="4 5">
    <name type="scientific">Pterulicium gracile</name>
    <dbReference type="NCBI Taxonomy" id="1884261"/>
    <lineage>
        <taxon>Eukaryota</taxon>
        <taxon>Fungi</taxon>
        <taxon>Dikarya</taxon>
        <taxon>Basidiomycota</taxon>
        <taxon>Agaricomycotina</taxon>
        <taxon>Agaricomycetes</taxon>
        <taxon>Agaricomycetidae</taxon>
        <taxon>Agaricales</taxon>
        <taxon>Pleurotineae</taxon>
        <taxon>Pterulaceae</taxon>
        <taxon>Pterulicium</taxon>
    </lineage>
</organism>
<evidence type="ECO:0000313" key="5">
    <source>
        <dbReference type="Proteomes" id="UP000305067"/>
    </source>
</evidence>
<evidence type="ECO:0000256" key="2">
    <source>
        <dbReference type="SAM" id="Phobius"/>
    </source>
</evidence>
<reference evidence="4 5" key="1">
    <citation type="journal article" date="2019" name="Nat. Ecol. Evol.">
        <title>Megaphylogeny resolves global patterns of mushroom evolution.</title>
        <authorList>
            <person name="Varga T."/>
            <person name="Krizsan K."/>
            <person name="Foldi C."/>
            <person name="Dima B."/>
            <person name="Sanchez-Garcia M."/>
            <person name="Sanchez-Ramirez S."/>
            <person name="Szollosi G.J."/>
            <person name="Szarkandi J.G."/>
            <person name="Papp V."/>
            <person name="Albert L."/>
            <person name="Andreopoulos W."/>
            <person name="Angelini C."/>
            <person name="Antonin V."/>
            <person name="Barry K.W."/>
            <person name="Bougher N.L."/>
            <person name="Buchanan P."/>
            <person name="Buyck B."/>
            <person name="Bense V."/>
            <person name="Catcheside P."/>
            <person name="Chovatia M."/>
            <person name="Cooper J."/>
            <person name="Damon W."/>
            <person name="Desjardin D."/>
            <person name="Finy P."/>
            <person name="Geml J."/>
            <person name="Haridas S."/>
            <person name="Hughes K."/>
            <person name="Justo A."/>
            <person name="Karasinski D."/>
            <person name="Kautmanova I."/>
            <person name="Kiss B."/>
            <person name="Kocsube S."/>
            <person name="Kotiranta H."/>
            <person name="LaButti K.M."/>
            <person name="Lechner B.E."/>
            <person name="Liimatainen K."/>
            <person name="Lipzen A."/>
            <person name="Lukacs Z."/>
            <person name="Mihaltcheva S."/>
            <person name="Morgado L.N."/>
            <person name="Niskanen T."/>
            <person name="Noordeloos M.E."/>
            <person name="Ohm R.A."/>
            <person name="Ortiz-Santana B."/>
            <person name="Ovrebo C."/>
            <person name="Racz N."/>
            <person name="Riley R."/>
            <person name="Savchenko A."/>
            <person name="Shiryaev A."/>
            <person name="Soop K."/>
            <person name="Spirin V."/>
            <person name="Szebenyi C."/>
            <person name="Tomsovsky M."/>
            <person name="Tulloss R.E."/>
            <person name="Uehling J."/>
            <person name="Grigoriev I.V."/>
            <person name="Vagvolgyi C."/>
            <person name="Papp T."/>
            <person name="Martin F.M."/>
            <person name="Miettinen O."/>
            <person name="Hibbett D.S."/>
            <person name="Nagy L.G."/>
        </authorList>
    </citation>
    <scope>NUCLEOTIDE SEQUENCE [LARGE SCALE GENOMIC DNA]</scope>
    <source>
        <strain evidence="4 5">CBS 309.79</strain>
    </source>
</reference>